<evidence type="ECO:0000256" key="2">
    <source>
        <dbReference type="SAM" id="Phobius"/>
    </source>
</evidence>
<keyword evidence="2" id="KW-1133">Transmembrane helix</keyword>
<feature type="compositionally biased region" description="Acidic residues" evidence="1">
    <location>
        <begin position="98"/>
        <end position="108"/>
    </location>
</feature>
<dbReference type="Proteomes" id="UP000001307">
    <property type="component" value="Unassembled WGS sequence"/>
</dbReference>
<keyword evidence="4" id="KW-1185">Reference proteome</keyword>
<feature type="region of interest" description="Disordered" evidence="1">
    <location>
        <begin position="81"/>
        <end position="108"/>
    </location>
</feature>
<sequence>MVRFGNDKIILTKNNFVDNLLRFRNSQEKLMALDLKRNSPGYEPFMKLNLSLTIIGAFVWVVGVAWVVYMNRKYKIRSKERHEVYEEPPAPGKNNASFEEEEAGPSYM</sequence>
<dbReference type="OrthoDB" id="10383673at2759"/>
<dbReference type="AlphaFoldDB" id="E4WRV2"/>
<dbReference type="InParanoid" id="E4WRV2"/>
<accession>E4WRV2</accession>
<organism evidence="3">
    <name type="scientific">Oikopleura dioica</name>
    <name type="common">Tunicate</name>
    <dbReference type="NCBI Taxonomy" id="34765"/>
    <lineage>
        <taxon>Eukaryota</taxon>
        <taxon>Metazoa</taxon>
        <taxon>Chordata</taxon>
        <taxon>Tunicata</taxon>
        <taxon>Appendicularia</taxon>
        <taxon>Copelata</taxon>
        <taxon>Oikopleuridae</taxon>
        <taxon>Oikopleura</taxon>
    </lineage>
</organism>
<keyword evidence="2" id="KW-0472">Membrane</keyword>
<protein>
    <submittedName>
        <fullName evidence="3">Uncharacterized protein</fullName>
    </submittedName>
</protein>
<reference evidence="3" key="1">
    <citation type="journal article" date="2010" name="Science">
        <title>Plasticity of animal genome architecture unmasked by rapid evolution of a pelagic tunicate.</title>
        <authorList>
            <person name="Denoeud F."/>
            <person name="Henriet S."/>
            <person name="Mungpakdee S."/>
            <person name="Aury J.M."/>
            <person name="Da Silva C."/>
            <person name="Brinkmann H."/>
            <person name="Mikhaleva J."/>
            <person name="Olsen L.C."/>
            <person name="Jubin C."/>
            <person name="Canestro C."/>
            <person name="Bouquet J.M."/>
            <person name="Danks G."/>
            <person name="Poulain J."/>
            <person name="Campsteijn C."/>
            <person name="Adamski M."/>
            <person name="Cross I."/>
            <person name="Yadetie F."/>
            <person name="Muffato M."/>
            <person name="Louis A."/>
            <person name="Butcher S."/>
            <person name="Tsagkogeorga G."/>
            <person name="Konrad A."/>
            <person name="Singh S."/>
            <person name="Jensen M.F."/>
            <person name="Cong E.H."/>
            <person name="Eikeseth-Otteraa H."/>
            <person name="Noel B."/>
            <person name="Anthouard V."/>
            <person name="Porcel B.M."/>
            <person name="Kachouri-Lafond R."/>
            <person name="Nishino A."/>
            <person name="Ugolini M."/>
            <person name="Chourrout P."/>
            <person name="Nishida H."/>
            <person name="Aasland R."/>
            <person name="Huzurbazar S."/>
            <person name="Westhof E."/>
            <person name="Delsuc F."/>
            <person name="Lehrach H."/>
            <person name="Reinhardt R."/>
            <person name="Weissenbach J."/>
            <person name="Roy S.W."/>
            <person name="Artiguenave F."/>
            <person name="Postlethwait J.H."/>
            <person name="Manak J.R."/>
            <person name="Thompson E.M."/>
            <person name="Jaillon O."/>
            <person name="Du Pasquier L."/>
            <person name="Boudinot P."/>
            <person name="Liberles D.A."/>
            <person name="Volff J.N."/>
            <person name="Philippe H."/>
            <person name="Lenhard B."/>
            <person name="Roest Crollius H."/>
            <person name="Wincker P."/>
            <person name="Chourrout D."/>
        </authorList>
    </citation>
    <scope>NUCLEOTIDE SEQUENCE [LARGE SCALE GENOMIC DNA]</scope>
</reference>
<keyword evidence="2" id="KW-0812">Transmembrane</keyword>
<gene>
    <name evidence="3" type="ORF">GSOID_T00000482001</name>
</gene>
<evidence type="ECO:0000256" key="1">
    <source>
        <dbReference type="SAM" id="MobiDB-lite"/>
    </source>
</evidence>
<proteinExistence type="predicted"/>
<feature type="transmembrane region" description="Helical" evidence="2">
    <location>
        <begin position="48"/>
        <end position="69"/>
    </location>
</feature>
<name>E4WRV2_OIKDI</name>
<evidence type="ECO:0000313" key="4">
    <source>
        <dbReference type="Proteomes" id="UP000001307"/>
    </source>
</evidence>
<dbReference type="EMBL" id="FN653015">
    <property type="protein sequence ID" value="CBY20484.1"/>
    <property type="molecule type" value="Genomic_DNA"/>
</dbReference>
<evidence type="ECO:0000313" key="3">
    <source>
        <dbReference type="EMBL" id="CBY20484.1"/>
    </source>
</evidence>